<dbReference type="Proteomes" id="UP000050277">
    <property type="component" value="Unassembled WGS sequence"/>
</dbReference>
<dbReference type="Gene3D" id="3.40.50.150">
    <property type="entry name" value="Vaccinia Virus protein VP39"/>
    <property type="match status" value="1"/>
</dbReference>
<keyword evidence="3" id="KW-0489">Methyltransferase</keyword>
<accession>A0A0N8GNZ6</accession>
<dbReference type="InterPro" id="IPR041698">
    <property type="entry name" value="Methyltransf_25"/>
</dbReference>
<evidence type="ECO:0000313" key="3">
    <source>
        <dbReference type="EMBL" id="KPL79482.1"/>
    </source>
</evidence>
<evidence type="ECO:0000256" key="1">
    <source>
        <dbReference type="ARBA" id="ARBA00022679"/>
    </source>
</evidence>
<evidence type="ECO:0000259" key="2">
    <source>
        <dbReference type="Pfam" id="PF13649"/>
    </source>
</evidence>
<dbReference type="AlphaFoldDB" id="A0A0N8GNZ6"/>
<proteinExistence type="predicted"/>
<dbReference type="GO" id="GO:0032259">
    <property type="term" value="P:methylation"/>
    <property type="evidence" value="ECO:0007669"/>
    <property type="project" value="UniProtKB-KW"/>
</dbReference>
<dbReference type="SUPFAM" id="SSF53335">
    <property type="entry name" value="S-adenosyl-L-methionine-dependent methyltransferases"/>
    <property type="match status" value="1"/>
</dbReference>
<dbReference type="PANTHER" id="PTHR43861">
    <property type="entry name" value="TRANS-ACONITATE 2-METHYLTRANSFERASE-RELATED"/>
    <property type="match status" value="1"/>
</dbReference>
<name>A0A0N8GNZ6_9CHLR</name>
<dbReference type="OrthoDB" id="9811589at2"/>
<reference evidence="3 4" key="1">
    <citation type="submission" date="2015-07" db="EMBL/GenBank/DDBJ databases">
        <title>Whole genome sequence of Herpetosiphon geysericola DSM 7119.</title>
        <authorList>
            <person name="Hemp J."/>
            <person name="Ward L.M."/>
            <person name="Pace L.A."/>
            <person name="Fischer W.W."/>
        </authorList>
    </citation>
    <scope>NUCLEOTIDE SEQUENCE [LARGE SCALE GENOMIC DNA]</scope>
    <source>
        <strain evidence="3 4">DSM 7119</strain>
    </source>
</reference>
<organism evidence="3 4">
    <name type="scientific">Herpetosiphon geysericola</name>
    <dbReference type="NCBI Taxonomy" id="70996"/>
    <lineage>
        <taxon>Bacteria</taxon>
        <taxon>Bacillati</taxon>
        <taxon>Chloroflexota</taxon>
        <taxon>Chloroflexia</taxon>
        <taxon>Herpetosiphonales</taxon>
        <taxon>Herpetosiphonaceae</taxon>
        <taxon>Herpetosiphon</taxon>
    </lineage>
</organism>
<dbReference type="Gene3D" id="2.20.25.110">
    <property type="entry name" value="S-adenosyl-L-methionine-dependent methyltransferases"/>
    <property type="match status" value="1"/>
</dbReference>
<dbReference type="GO" id="GO:0008168">
    <property type="term" value="F:methyltransferase activity"/>
    <property type="evidence" value="ECO:0007669"/>
    <property type="project" value="UniProtKB-KW"/>
</dbReference>
<sequence>MDEQRMWWEELFQIHEFATYADVAASLTNNEVDFLETVLNLTPDMRILDLACGNGRHLLGLARRGYHIDGVELATPLVEQLSAHITAEQLPARVIAGDMRQLDDLGMYDVVLIMNSSLGFFSDREHQQLLNDLADHLVPQGRLVLQCINPYQISSYMQHYRRGWHQVGPGYVLRESHFNPITGTIETAYRYIEPNGGEAVHPGERIRLYTFPEWQQHLQRAGLRVQAVFGDAVLPIVAFDETSQWQILMAMK</sequence>
<dbReference type="EMBL" id="LGKP01000046">
    <property type="protein sequence ID" value="KPL79482.1"/>
    <property type="molecule type" value="Genomic_DNA"/>
</dbReference>
<protein>
    <submittedName>
        <fullName evidence="3">Methyltransferase type 11</fullName>
    </submittedName>
</protein>
<dbReference type="RefSeq" id="WP_054537448.1">
    <property type="nucleotide sequence ID" value="NZ_LGKP01000046.1"/>
</dbReference>
<dbReference type="Pfam" id="PF13649">
    <property type="entry name" value="Methyltransf_25"/>
    <property type="match status" value="1"/>
</dbReference>
<gene>
    <name evidence="3" type="ORF">SE18_26335</name>
</gene>
<dbReference type="STRING" id="70996.SE18_26335"/>
<keyword evidence="4" id="KW-1185">Reference proteome</keyword>
<keyword evidence="1 3" id="KW-0808">Transferase</keyword>
<feature type="domain" description="Methyltransferase" evidence="2">
    <location>
        <begin position="47"/>
        <end position="141"/>
    </location>
</feature>
<evidence type="ECO:0000313" key="4">
    <source>
        <dbReference type="Proteomes" id="UP000050277"/>
    </source>
</evidence>
<dbReference type="InterPro" id="IPR029063">
    <property type="entry name" value="SAM-dependent_MTases_sf"/>
</dbReference>
<dbReference type="CDD" id="cd02440">
    <property type="entry name" value="AdoMet_MTases"/>
    <property type="match status" value="1"/>
</dbReference>
<comment type="caution">
    <text evidence="3">The sequence shown here is derived from an EMBL/GenBank/DDBJ whole genome shotgun (WGS) entry which is preliminary data.</text>
</comment>